<feature type="domain" description="EF-hand" evidence="2">
    <location>
        <begin position="14"/>
        <end position="49"/>
    </location>
</feature>
<dbReference type="InterPro" id="IPR051977">
    <property type="entry name" value="Rab11-interacting_regulator"/>
</dbReference>
<dbReference type="Gene3D" id="1.10.238.10">
    <property type="entry name" value="EF-hand"/>
    <property type="match status" value="1"/>
</dbReference>
<dbReference type="EMBL" id="CADEAL010000233">
    <property type="protein sequence ID" value="CAB1416937.1"/>
    <property type="molecule type" value="Genomic_DNA"/>
</dbReference>
<dbReference type="PANTHER" id="PTHR15726:SF5">
    <property type="entry name" value="RAB11 FAMILY-INTERACTING PROTEIN 4"/>
    <property type="match status" value="1"/>
</dbReference>
<comment type="caution">
    <text evidence="3">The sequence shown here is derived from an EMBL/GenBank/DDBJ whole genome shotgun (WGS) entry which is preliminary data.</text>
</comment>
<feature type="compositionally biased region" description="Gly residues" evidence="1">
    <location>
        <begin position="54"/>
        <end position="69"/>
    </location>
</feature>
<dbReference type="PANTHER" id="PTHR15726">
    <property type="entry name" value="RAB11-FAMILY INTERACTING PROTEIN"/>
    <property type="match status" value="1"/>
</dbReference>
<dbReference type="GO" id="GO:0032456">
    <property type="term" value="P:endocytic recycling"/>
    <property type="evidence" value="ECO:0007669"/>
    <property type="project" value="TreeGrafter"/>
</dbReference>
<dbReference type="PROSITE" id="PS50222">
    <property type="entry name" value="EF_HAND_2"/>
    <property type="match status" value="1"/>
</dbReference>
<evidence type="ECO:0000259" key="2">
    <source>
        <dbReference type="PROSITE" id="PS50222"/>
    </source>
</evidence>
<dbReference type="GO" id="GO:0030496">
    <property type="term" value="C:midbody"/>
    <property type="evidence" value="ECO:0007669"/>
    <property type="project" value="TreeGrafter"/>
</dbReference>
<proteinExistence type="predicted"/>
<dbReference type="AlphaFoldDB" id="A0A9N7TQC3"/>
<feature type="region of interest" description="Disordered" evidence="1">
    <location>
        <begin position="45"/>
        <end position="69"/>
    </location>
</feature>
<evidence type="ECO:0000313" key="3">
    <source>
        <dbReference type="EMBL" id="CAB1416937.1"/>
    </source>
</evidence>
<organism evidence="3 4">
    <name type="scientific">Pleuronectes platessa</name>
    <name type="common">European plaice</name>
    <dbReference type="NCBI Taxonomy" id="8262"/>
    <lineage>
        <taxon>Eukaryota</taxon>
        <taxon>Metazoa</taxon>
        <taxon>Chordata</taxon>
        <taxon>Craniata</taxon>
        <taxon>Vertebrata</taxon>
        <taxon>Euteleostomi</taxon>
        <taxon>Actinopterygii</taxon>
        <taxon>Neopterygii</taxon>
        <taxon>Teleostei</taxon>
        <taxon>Neoteleostei</taxon>
        <taxon>Acanthomorphata</taxon>
        <taxon>Carangaria</taxon>
        <taxon>Pleuronectiformes</taxon>
        <taxon>Pleuronectoidei</taxon>
        <taxon>Pleuronectidae</taxon>
        <taxon>Pleuronectes</taxon>
    </lineage>
</organism>
<name>A0A9N7TQC3_PLEPL</name>
<dbReference type="GO" id="GO:0030139">
    <property type="term" value="C:endocytic vesicle"/>
    <property type="evidence" value="ECO:0007669"/>
    <property type="project" value="TreeGrafter"/>
</dbReference>
<dbReference type="GO" id="GO:0032154">
    <property type="term" value="C:cleavage furrow"/>
    <property type="evidence" value="ECO:0007669"/>
    <property type="project" value="TreeGrafter"/>
</dbReference>
<dbReference type="GO" id="GO:0055038">
    <property type="term" value="C:recycling endosome membrane"/>
    <property type="evidence" value="ECO:0007669"/>
    <property type="project" value="TreeGrafter"/>
</dbReference>
<protein>
    <recommendedName>
        <fullName evidence="2">EF-hand domain-containing protein</fullName>
    </recommendedName>
</protein>
<dbReference type="GO" id="GO:0032465">
    <property type="term" value="P:regulation of cytokinesis"/>
    <property type="evidence" value="ECO:0007669"/>
    <property type="project" value="TreeGrafter"/>
</dbReference>
<dbReference type="GO" id="GO:0005509">
    <property type="term" value="F:calcium ion binding"/>
    <property type="evidence" value="ECO:0007669"/>
    <property type="project" value="InterPro"/>
</dbReference>
<keyword evidence="4" id="KW-1185">Reference proteome</keyword>
<dbReference type="SUPFAM" id="SSF47473">
    <property type="entry name" value="EF-hand"/>
    <property type="match status" value="1"/>
</dbReference>
<accession>A0A9N7TQC3</accession>
<gene>
    <name evidence="3" type="ORF">PLEPLA_LOCUS4730</name>
</gene>
<reference evidence="3" key="1">
    <citation type="submission" date="2020-03" db="EMBL/GenBank/DDBJ databases">
        <authorList>
            <person name="Weist P."/>
        </authorList>
    </citation>
    <scope>NUCLEOTIDE SEQUENCE</scope>
</reference>
<sequence>MDEEWNREPEHLLTLLRKLREVFDVCDEDADGFIRPEHLVQLGSQFGQEEQNTAGGGGGGGGGGGEGGGVKRLAKCLDPNAHGRINFRDFCCGVLTMKAGLRKNYSADSHEMLWSG</sequence>
<dbReference type="InterPro" id="IPR002048">
    <property type="entry name" value="EF_hand_dom"/>
</dbReference>
<dbReference type="Pfam" id="PF13499">
    <property type="entry name" value="EF-hand_7"/>
    <property type="match status" value="1"/>
</dbReference>
<dbReference type="InterPro" id="IPR011992">
    <property type="entry name" value="EF-hand-dom_pair"/>
</dbReference>
<evidence type="ECO:0000313" key="4">
    <source>
        <dbReference type="Proteomes" id="UP001153269"/>
    </source>
</evidence>
<evidence type="ECO:0000256" key="1">
    <source>
        <dbReference type="SAM" id="MobiDB-lite"/>
    </source>
</evidence>
<dbReference type="Proteomes" id="UP001153269">
    <property type="component" value="Unassembled WGS sequence"/>
</dbReference>